<gene>
    <name evidence="1" type="ORF">EHS13_34105</name>
</gene>
<name>A0A6B8RWT3_9BACL</name>
<dbReference type="PANTHER" id="PTHR47478">
    <property type="match status" value="1"/>
</dbReference>
<dbReference type="InterPro" id="IPR052550">
    <property type="entry name" value="Pyrimidine_5'-ntase_YjjG"/>
</dbReference>
<dbReference type="Proteomes" id="UP000426246">
    <property type="component" value="Chromosome"/>
</dbReference>
<dbReference type="SFLD" id="SFLDG01129">
    <property type="entry name" value="C1.5:_HAD__Beta-PGM__Phosphata"/>
    <property type="match status" value="1"/>
</dbReference>
<reference evidence="2" key="1">
    <citation type="submission" date="2018-11" db="EMBL/GenBank/DDBJ databases">
        <title>Complete genome sequence of Paenibacillus sp. ML311-T8.</title>
        <authorList>
            <person name="Nam Y.-D."/>
            <person name="Kang J."/>
            <person name="Chung W.-H."/>
            <person name="Park Y.S."/>
        </authorList>
    </citation>
    <scope>NUCLEOTIDE SEQUENCE [LARGE SCALE GENOMIC DNA]</scope>
    <source>
        <strain evidence="2">ML311-T8</strain>
    </source>
</reference>
<dbReference type="NCBIfam" id="TIGR01549">
    <property type="entry name" value="HAD-SF-IA-v1"/>
    <property type="match status" value="1"/>
</dbReference>
<dbReference type="Gene3D" id="3.40.50.1000">
    <property type="entry name" value="HAD superfamily/HAD-like"/>
    <property type="match status" value="1"/>
</dbReference>
<dbReference type="GO" id="GO:0016787">
    <property type="term" value="F:hydrolase activity"/>
    <property type="evidence" value="ECO:0007669"/>
    <property type="project" value="UniProtKB-KW"/>
</dbReference>
<dbReference type="EMBL" id="CP034235">
    <property type="protein sequence ID" value="QGQ99538.1"/>
    <property type="molecule type" value="Genomic_DNA"/>
</dbReference>
<accession>A0A6B8RWT3</accession>
<dbReference type="InterPro" id="IPR023214">
    <property type="entry name" value="HAD_sf"/>
</dbReference>
<dbReference type="InterPro" id="IPR036412">
    <property type="entry name" value="HAD-like_sf"/>
</dbReference>
<dbReference type="RefSeq" id="WP_155704704.1">
    <property type="nucleotide sequence ID" value="NZ_CP034235.1"/>
</dbReference>
<protein>
    <submittedName>
        <fullName evidence="1">HAD family hydrolase</fullName>
    </submittedName>
</protein>
<dbReference type="SFLD" id="SFLDS00003">
    <property type="entry name" value="Haloacid_Dehalogenase"/>
    <property type="match status" value="1"/>
</dbReference>
<keyword evidence="1" id="KW-0378">Hydrolase</keyword>
<dbReference type="Pfam" id="PF13419">
    <property type="entry name" value="HAD_2"/>
    <property type="match status" value="1"/>
</dbReference>
<dbReference type="InterPro" id="IPR006439">
    <property type="entry name" value="HAD-SF_hydro_IA"/>
</dbReference>
<organism evidence="1 2">
    <name type="scientific">Paenibacillus psychroresistens</name>
    <dbReference type="NCBI Taxonomy" id="1778678"/>
    <lineage>
        <taxon>Bacteria</taxon>
        <taxon>Bacillati</taxon>
        <taxon>Bacillota</taxon>
        <taxon>Bacilli</taxon>
        <taxon>Bacillales</taxon>
        <taxon>Paenibacillaceae</taxon>
        <taxon>Paenibacillus</taxon>
    </lineage>
</organism>
<evidence type="ECO:0000313" key="2">
    <source>
        <dbReference type="Proteomes" id="UP000426246"/>
    </source>
</evidence>
<dbReference type="OrthoDB" id="9802350at2"/>
<evidence type="ECO:0000313" key="1">
    <source>
        <dbReference type="EMBL" id="QGQ99538.1"/>
    </source>
</evidence>
<dbReference type="AlphaFoldDB" id="A0A6B8RWT3"/>
<dbReference type="Gene3D" id="1.10.150.240">
    <property type="entry name" value="Putative phosphatase, domain 2"/>
    <property type="match status" value="1"/>
</dbReference>
<proteinExistence type="predicted"/>
<dbReference type="PANTHER" id="PTHR47478:SF1">
    <property type="entry name" value="PYRIMIDINE 5'-NUCLEOTIDASE YJJG"/>
    <property type="match status" value="1"/>
</dbReference>
<dbReference type="InterPro" id="IPR041492">
    <property type="entry name" value="HAD_2"/>
</dbReference>
<sequence length="231" mass="26681">MYKAIIFDLDNTLLNFNTSETESMKRTCIDHKLFVDNAAEWDLFWGAFSEHNFRHWMEFVNGGEVKTIGDVLRFSFRDSLNLEELFHSDLSNTYWDYFCNSCFFEDGAEQLLSHFKDKYPLGIITNGISESQRKRLKAGNIAELFKSIVISDEVGIRKPKKEIFEIALQDLKLSQKEVLFVGDSLQDDYHGALNSGIDFCFYNRQSIVMPNDIKPKYAITNLLDLVNVVGL</sequence>
<dbReference type="KEGG" id="ppsc:EHS13_34105"/>
<dbReference type="SUPFAM" id="SSF56784">
    <property type="entry name" value="HAD-like"/>
    <property type="match status" value="1"/>
</dbReference>
<dbReference type="InterPro" id="IPR023198">
    <property type="entry name" value="PGP-like_dom2"/>
</dbReference>
<keyword evidence="2" id="KW-1185">Reference proteome</keyword>
<dbReference type="PRINTS" id="PR00413">
    <property type="entry name" value="HADHALOGNASE"/>
</dbReference>